<evidence type="ECO:0000256" key="2">
    <source>
        <dbReference type="ARBA" id="ARBA00022448"/>
    </source>
</evidence>
<dbReference type="PROSITE" id="PS51257">
    <property type="entry name" value="PROKAR_LIPOPROTEIN"/>
    <property type="match status" value="1"/>
</dbReference>
<dbReference type="PANTHER" id="PTHR47151">
    <property type="entry name" value="LEU/ILE/VAL-BINDING ABC TRANSPORTER SUBUNIT"/>
    <property type="match status" value="1"/>
</dbReference>
<dbReference type="InterPro" id="IPR028082">
    <property type="entry name" value="Peripla_BP_I"/>
</dbReference>
<dbReference type="PRINTS" id="PR00337">
    <property type="entry name" value="LEUILEVALBP"/>
</dbReference>
<dbReference type="GO" id="GO:0006865">
    <property type="term" value="P:amino acid transport"/>
    <property type="evidence" value="ECO:0007669"/>
    <property type="project" value="UniProtKB-KW"/>
</dbReference>
<accession>A0A1F6C419</accession>
<comment type="similarity">
    <text evidence="1">Belongs to the leucine-binding protein family.</text>
</comment>
<dbReference type="PANTHER" id="PTHR47151:SF2">
    <property type="entry name" value="AMINO ACID BINDING PROTEIN"/>
    <property type="match status" value="1"/>
</dbReference>
<dbReference type="EMBL" id="MFKF01000425">
    <property type="protein sequence ID" value="OGG43813.1"/>
    <property type="molecule type" value="Genomic_DNA"/>
</dbReference>
<sequence>MRKGARVWIIALGVIGVLFGCGQQGTDGAIRIGVAGPFTGNAAAFGEMIKKGAELKRDTINAAGGIGGRPIELVFGDDVGDPKEASTVATKFATDRSIVAVVGHFNSSCSLAGKPIYKREGVVELSPGSTNVNVCVGSEWTFRNVYRDDFQGQFLARYVKQKLNLKRVAVFYDNDDYGIGLKNAFLEEAQKQGLEIVTAAAYTRETVDFKPELSSIKALNPDALFVSGLYNEAALITLQARQQGLTMQLLGADGVFSPGYVQVAGKAAEGTLITTPFLFDAGGQDARDVLKKFKEKHKEDPDCWAALTYDAVGILADAIAKVGPDRKAIRDHLASMTSPDKAYPGITGKTYFDANGDCVKPAYVSLIKDGRFTSAPVQMLE</sequence>
<dbReference type="Gene3D" id="3.40.50.2300">
    <property type="match status" value="2"/>
</dbReference>
<keyword evidence="4" id="KW-0029">Amino-acid transport</keyword>
<protein>
    <recommendedName>
        <fullName evidence="5">Leucine-binding protein domain-containing protein</fullName>
    </recommendedName>
</protein>
<dbReference type="CDD" id="cd06349">
    <property type="entry name" value="PBP1_ABC_HAAT-like"/>
    <property type="match status" value="1"/>
</dbReference>
<dbReference type="InterPro" id="IPR028081">
    <property type="entry name" value="Leu-bd"/>
</dbReference>
<dbReference type="InterPro" id="IPR000709">
    <property type="entry name" value="Leu_Ile_Val-bd"/>
</dbReference>
<reference evidence="6 7" key="1">
    <citation type="journal article" date="2016" name="Nat. Commun.">
        <title>Thousands of microbial genomes shed light on interconnected biogeochemical processes in an aquifer system.</title>
        <authorList>
            <person name="Anantharaman K."/>
            <person name="Brown C.T."/>
            <person name="Hug L.A."/>
            <person name="Sharon I."/>
            <person name="Castelle C.J."/>
            <person name="Probst A.J."/>
            <person name="Thomas B.C."/>
            <person name="Singh A."/>
            <person name="Wilkins M.J."/>
            <person name="Karaoz U."/>
            <person name="Brodie E.L."/>
            <person name="Williams K.H."/>
            <person name="Hubbard S.S."/>
            <person name="Banfield J.F."/>
        </authorList>
    </citation>
    <scope>NUCLEOTIDE SEQUENCE [LARGE SCALE GENOMIC DNA]</scope>
    <source>
        <strain evidence="7">RIFCSPLOWO2_12_FULL_64_10</strain>
    </source>
</reference>
<dbReference type="Pfam" id="PF13458">
    <property type="entry name" value="Peripla_BP_6"/>
    <property type="match status" value="1"/>
</dbReference>
<evidence type="ECO:0000313" key="7">
    <source>
        <dbReference type="Proteomes" id="UP000178606"/>
    </source>
</evidence>
<dbReference type="SUPFAM" id="SSF53822">
    <property type="entry name" value="Periplasmic binding protein-like I"/>
    <property type="match status" value="1"/>
</dbReference>
<evidence type="ECO:0000259" key="5">
    <source>
        <dbReference type="Pfam" id="PF13458"/>
    </source>
</evidence>
<organism evidence="6 7">
    <name type="scientific">Handelsmanbacteria sp. (strain RIFCSPLOWO2_12_FULL_64_10)</name>
    <dbReference type="NCBI Taxonomy" id="1817868"/>
    <lineage>
        <taxon>Bacteria</taxon>
        <taxon>Candidatus Handelsmaniibacteriota</taxon>
    </lineage>
</organism>
<feature type="domain" description="Leucine-binding protein" evidence="5">
    <location>
        <begin position="30"/>
        <end position="369"/>
    </location>
</feature>
<dbReference type="Proteomes" id="UP000178606">
    <property type="component" value="Unassembled WGS sequence"/>
</dbReference>
<evidence type="ECO:0000256" key="1">
    <source>
        <dbReference type="ARBA" id="ARBA00010062"/>
    </source>
</evidence>
<evidence type="ECO:0000256" key="3">
    <source>
        <dbReference type="ARBA" id="ARBA00022729"/>
    </source>
</evidence>
<name>A0A1F6C419_HANXR</name>
<evidence type="ECO:0000256" key="4">
    <source>
        <dbReference type="ARBA" id="ARBA00022970"/>
    </source>
</evidence>
<gene>
    <name evidence="6" type="ORF">A3F84_20155</name>
</gene>
<keyword evidence="2" id="KW-0813">Transport</keyword>
<evidence type="ECO:0000313" key="6">
    <source>
        <dbReference type="EMBL" id="OGG43813.1"/>
    </source>
</evidence>
<keyword evidence="3" id="KW-0732">Signal</keyword>
<dbReference type="AlphaFoldDB" id="A0A1F6C419"/>
<proteinExistence type="inferred from homology"/>
<comment type="caution">
    <text evidence="6">The sequence shown here is derived from an EMBL/GenBank/DDBJ whole genome shotgun (WGS) entry which is preliminary data.</text>
</comment>